<evidence type="ECO:0000313" key="2">
    <source>
        <dbReference type="Proteomes" id="UP001396334"/>
    </source>
</evidence>
<reference evidence="1 2" key="1">
    <citation type="journal article" date="2024" name="G3 (Bethesda)">
        <title>Genome assembly of Hibiscus sabdariffa L. provides insights into metabolisms of medicinal natural products.</title>
        <authorList>
            <person name="Kim T."/>
        </authorList>
    </citation>
    <scope>NUCLEOTIDE SEQUENCE [LARGE SCALE GENOMIC DNA]</scope>
    <source>
        <strain evidence="1">TK-2024</strain>
        <tissue evidence="1">Old leaves</tissue>
    </source>
</reference>
<gene>
    <name evidence="1" type="ORF">V6N11_054730</name>
</gene>
<evidence type="ECO:0000313" key="1">
    <source>
        <dbReference type="EMBL" id="KAK9020240.1"/>
    </source>
</evidence>
<sequence>MSIIFSSGGVTTTDGRFLPFTTTFRTFRFLCSWAKLIPDGVTTTNGPFLLPITTFIIGRFLPITTNFAIGHFLILSPTVPTTLLGEKRVVLIPATRKNRKQKEQPEYDVKQEKLKDDETKMARIRLLKIKGIFP</sequence>
<protein>
    <submittedName>
        <fullName evidence="1">Uncharacterized protein</fullName>
    </submittedName>
</protein>
<proteinExistence type="predicted"/>
<organism evidence="1 2">
    <name type="scientific">Hibiscus sabdariffa</name>
    <name type="common">roselle</name>
    <dbReference type="NCBI Taxonomy" id="183260"/>
    <lineage>
        <taxon>Eukaryota</taxon>
        <taxon>Viridiplantae</taxon>
        <taxon>Streptophyta</taxon>
        <taxon>Embryophyta</taxon>
        <taxon>Tracheophyta</taxon>
        <taxon>Spermatophyta</taxon>
        <taxon>Magnoliopsida</taxon>
        <taxon>eudicotyledons</taxon>
        <taxon>Gunneridae</taxon>
        <taxon>Pentapetalae</taxon>
        <taxon>rosids</taxon>
        <taxon>malvids</taxon>
        <taxon>Malvales</taxon>
        <taxon>Malvaceae</taxon>
        <taxon>Malvoideae</taxon>
        <taxon>Hibiscus</taxon>
    </lineage>
</organism>
<accession>A0ABR2S575</accession>
<name>A0ABR2S575_9ROSI</name>
<keyword evidence="2" id="KW-1185">Reference proteome</keyword>
<dbReference type="EMBL" id="JBBPBN010000017">
    <property type="protein sequence ID" value="KAK9020240.1"/>
    <property type="molecule type" value="Genomic_DNA"/>
</dbReference>
<dbReference type="Proteomes" id="UP001396334">
    <property type="component" value="Unassembled WGS sequence"/>
</dbReference>
<comment type="caution">
    <text evidence="1">The sequence shown here is derived from an EMBL/GenBank/DDBJ whole genome shotgun (WGS) entry which is preliminary data.</text>
</comment>